<dbReference type="PANTHER" id="PTHR15237:SF0">
    <property type="entry name" value="CELL CYCLE CHECKPOINT CONTROL PROTEIN"/>
    <property type="match status" value="1"/>
</dbReference>
<dbReference type="InterPro" id="IPR046938">
    <property type="entry name" value="DNA_clamp_sf"/>
</dbReference>
<organism evidence="2 3">
    <name type="scientific">Acanthoscelides obtectus</name>
    <name type="common">Bean weevil</name>
    <name type="synonym">Bruchus obtectus</name>
    <dbReference type="NCBI Taxonomy" id="200917"/>
    <lineage>
        <taxon>Eukaryota</taxon>
        <taxon>Metazoa</taxon>
        <taxon>Ecdysozoa</taxon>
        <taxon>Arthropoda</taxon>
        <taxon>Hexapoda</taxon>
        <taxon>Insecta</taxon>
        <taxon>Pterygota</taxon>
        <taxon>Neoptera</taxon>
        <taxon>Endopterygota</taxon>
        <taxon>Coleoptera</taxon>
        <taxon>Polyphaga</taxon>
        <taxon>Cucujiformia</taxon>
        <taxon>Chrysomeloidea</taxon>
        <taxon>Chrysomelidae</taxon>
        <taxon>Bruchinae</taxon>
        <taxon>Bruchini</taxon>
        <taxon>Acanthoscelides</taxon>
    </lineage>
</organism>
<feature type="compositionally biased region" description="Basic and acidic residues" evidence="1">
    <location>
        <begin position="337"/>
        <end position="355"/>
    </location>
</feature>
<protein>
    <recommendedName>
        <fullName evidence="4">Cell cycle checkpoint control protein</fullName>
    </recommendedName>
</protein>
<dbReference type="GO" id="GO:0031573">
    <property type="term" value="P:mitotic intra-S DNA damage checkpoint signaling"/>
    <property type="evidence" value="ECO:0007669"/>
    <property type="project" value="TreeGrafter"/>
</dbReference>
<gene>
    <name evidence="2" type="ORF">ACAOBT_LOCUS25398</name>
</gene>
<comment type="caution">
    <text evidence="2">The sequence shown here is derived from an EMBL/GenBank/DDBJ whole genome shotgun (WGS) entry which is preliminary data.</text>
</comment>
<dbReference type="GO" id="GO:0000076">
    <property type="term" value="P:DNA replication checkpoint signaling"/>
    <property type="evidence" value="ECO:0007669"/>
    <property type="project" value="TreeGrafter"/>
</dbReference>
<proteinExistence type="predicted"/>
<dbReference type="GO" id="GO:0071479">
    <property type="term" value="P:cellular response to ionizing radiation"/>
    <property type="evidence" value="ECO:0007669"/>
    <property type="project" value="TreeGrafter"/>
</dbReference>
<dbReference type="GO" id="GO:0006281">
    <property type="term" value="P:DNA repair"/>
    <property type="evidence" value="ECO:0007669"/>
    <property type="project" value="TreeGrafter"/>
</dbReference>
<dbReference type="EMBL" id="CAKOFQ010007394">
    <property type="protein sequence ID" value="CAH2000167.1"/>
    <property type="molecule type" value="Genomic_DNA"/>
</dbReference>
<evidence type="ECO:0000313" key="3">
    <source>
        <dbReference type="Proteomes" id="UP001152888"/>
    </source>
</evidence>
<feature type="region of interest" description="Disordered" evidence="1">
    <location>
        <begin position="337"/>
        <end position="379"/>
    </location>
</feature>
<evidence type="ECO:0000313" key="2">
    <source>
        <dbReference type="EMBL" id="CAH2000167.1"/>
    </source>
</evidence>
<dbReference type="Gene3D" id="3.70.10.10">
    <property type="match status" value="1"/>
</dbReference>
<dbReference type="AlphaFoldDB" id="A0A9P0LUH9"/>
<dbReference type="Pfam" id="PF04139">
    <property type="entry name" value="Rad9"/>
    <property type="match status" value="1"/>
</dbReference>
<dbReference type="Proteomes" id="UP001152888">
    <property type="component" value="Unassembled WGS sequence"/>
</dbReference>
<dbReference type="GO" id="GO:0030896">
    <property type="term" value="C:checkpoint clamp complex"/>
    <property type="evidence" value="ECO:0007669"/>
    <property type="project" value="InterPro"/>
</dbReference>
<keyword evidence="3" id="KW-1185">Reference proteome</keyword>
<reference evidence="2" key="1">
    <citation type="submission" date="2022-03" db="EMBL/GenBank/DDBJ databases">
        <authorList>
            <person name="Sayadi A."/>
        </authorList>
    </citation>
    <scope>NUCLEOTIDE SEQUENCE</scope>
</reference>
<dbReference type="PANTHER" id="PTHR15237">
    <property type="entry name" value="DNA REPAIR PROTEIN RAD9"/>
    <property type="match status" value="1"/>
</dbReference>
<dbReference type="OrthoDB" id="60092at2759"/>
<dbReference type="InterPro" id="IPR007268">
    <property type="entry name" value="Rad9/Ddc1"/>
</dbReference>
<evidence type="ECO:0008006" key="4">
    <source>
        <dbReference type="Google" id="ProtNLM"/>
    </source>
</evidence>
<name>A0A9P0LUH9_ACAOB</name>
<accession>A0A9P0LUH9</accession>
<dbReference type="SUPFAM" id="SSF55979">
    <property type="entry name" value="DNA clamp"/>
    <property type="match status" value="1"/>
</dbReference>
<evidence type="ECO:0000256" key="1">
    <source>
        <dbReference type="SAM" id="MobiDB-lite"/>
    </source>
</evidence>
<sequence length="415" mass="46654">MNCIIPGPNIKILSKALHALAKVGDELFIEARREKLVFISLNLRKTVCVKYYFLDSFFSSYVVVEDALNDQNEAITCKIHIKTILPLFKGIHLEKKLDYIKLDHEANSDKITLRMKYKCDDIIMIHSLKLMEPAILTIDVKPDSGCNNILTTSSCYNQLLGMFSSSDDEITLEISKNKMNAKNYCTGAPVKPKHVRSQVNLNGSEFSIFEIKAETVVNFSLKPFRTAIQFAEGLNMNIGLNFDKGGRPLAIIMKNPTFEVIFIVATLNPYSDLHSTLSTGSIPAKITQLNGEQLNLSQEDRDALMNENWDDFNVEEKISNKGKGRKRNNKFMSIVEKAKSKSSDSNREVSRKGDEVNDLSEPEESREAVEEVLEASQRSLSPVAKKAKLVFRRCLEATFRPNCLGDVIAPNSDSE</sequence>